<feature type="repeat" description="WD" evidence="3">
    <location>
        <begin position="1216"/>
        <end position="1251"/>
    </location>
</feature>
<dbReference type="Pfam" id="PF00400">
    <property type="entry name" value="WD40"/>
    <property type="match status" value="14"/>
</dbReference>
<dbReference type="Gene3D" id="3.40.50.300">
    <property type="entry name" value="P-loop containing nucleotide triphosphate hydrolases"/>
    <property type="match status" value="1"/>
</dbReference>
<dbReference type="CDD" id="cd00200">
    <property type="entry name" value="WD40"/>
    <property type="match status" value="2"/>
</dbReference>
<dbReference type="SMART" id="SM00320">
    <property type="entry name" value="WD40"/>
    <property type="match status" value="14"/>
</dbReference>
<dbReference type="PRINTS" id="PR00320">
    <property type="entry name" value="GPROTEINBRPT"/>
</dbReference>
<dbReference type="GO" id="GO:0005634">
    <property type="term" value="C:nucleus"/>
    <property type="evidence" value="ECO:0007669"/>
    <property type="project" value="TreeGrafter"/>
</dbReference>
<dbReference type="PROSITE" id="PS50082">
    <property type="entry name" value="WD_REPEATS_2"/>
    <property type="match status" value="14"/>
</dbReference>
<feature type="repeat" description="WD" evidence="3">
    <location>
        <begin position="894"/>
        <end position="929"/>
    </location>
</feature>
<dbReference type="SUPFAM" id="SSF50978">
    <property type="entry name" value="WD40 repeat-like"/>
    <property type="match status" value="2"/>
</dbReference>
<gene>
    <name evidence="5" type="ORF">CTAYLR_002108</name>
</gene>
<name>A0AAD7XR74_9STRA</name>
<feature type="repeat" description="WD" evidence="3">
    <location>
        <begin position="1124"/>
        <end position="1159"/>
    </location>
</feature>
<dbReference type="InterPro" id="IPR001680">
    <property type="entry name" value="WD40_rpt"/>
</dbReference>
<dbReference type="InterPro" id="IPR020472">
    <property type="entry name" value="WD40_PAC1"/>
</dbReference>
<accession>A0AAD7XR74</accession>
<sequence>MEVDEAAVEKVVETAATEVVKKVEAYLNGRPSADERETRLRNRLSTLRDALIELKGAVAAPKKTYVEALEKTEEVVEEAIETGLKWNNMPWIEKWFGGPEYDDLFARIDSKVTESIDALQFGVIVNINAAVTGRGSEHPPNSELRSWLRPVEFGADVESYEARYVEGTRTWFFDSIKTWSRDFEATLCRAAVADAGFGKTAIMSHLVKMMDDRVLAVFLCRHNDPTKRDPRHMITTLAWQMAQKLESFRLILERARETEGTPDAVSISTDARVLADRLIFQPLSEVASELRDRASDGQGRYVILIDALDEAEHNSKNALLELVARDFAKLPSRCVCLLVTARREVDIRKKLAPLYPDYLNAEKYAAQCADDVRKFLRHALAPFLEGNELATAVSTLAAKANGSFLYLQYARESIERGDVDFNAYPVGLAGVYENELRRVFGEDGLGDANSKTRRVLDTIVAAEVLLHVTDDLPALSGVGEGDVVEIVHGLAQFLPVTDNNRITFYHKSFVDWLIGDGCDRTFDNSKFKVDATTAHRRLAAACAWSLVPFLRERTDRLESDMHAIDALRRTTSIADEGQQLATAPCGYALRWIVIHLLKAGLEDAALATLCSLGLIFERAAEPDTLISDAALLPRAALVRDALVLARNGVREAGTLWLAEELWQRLAPHAGACDFAVRLARDARKMARSALMYSAREAYFTPAGSALRCVLEGHSGRVKGMTAFVDEHGASRLASCSDDGVVRVWDPVAGGDALRVLEGHSDRVVGVTAFVDADGAPRLASCSVDGTVRVWDPVAGGDALRVLEGHLGEVKGVTAFVDADSAPRLVSCSYDRTVRVWDPVAGGDALRILEGHSRLVTGVTAFVDADGAPRLASCSYDGTVRVWDPVAGSDAPRVFKGHSGGVIGVTAFVDADDAPRLASYSYDETVRVWDPVAGGDALRVLEGHSGYVNSVTAIVDADGPPRLASCSDDGTVRVWDPFAGGDALRVLEGHSRCVKGVTAFVDADGAPRLASCSLDNTVRVWDPVAGGDALRVFEGHSGYVNGVKAFVDADGTRRLASCSDDRTVHVWDPVAGGDALRVLEGHSNRVKGVTAFVDADGAPRLASCSWDRTVRVWDPVAGGDALCVLEGHSRYVNGVRAFVDADGTRRLASCSDDGTVRVWDPVAGGDAPRVLEGHSNRVKGVTAFVDADGAPRLASCSWDRTVRVWDPVAGGDALRVLEGHSGYVTGVTAFVDADGAPRLASCSDDGTVRVWDSVAGGDAPRVLEGHSNRVKGVTAFVDADGAPRLASCSWDRTVRVWDPVAGGDAPRVLEGHSHYVNGVTAFVDADGAPRLASYSDDGTVRVWAPVAGGGD</sequence>
<dbReference type="PANTHER" id="PTHR22847">
    <property type="entry name" value="WD40 REPEAT PROTEIN"/>
    <property type="match status" value="1"/>
</dbReference>
<comment type="caution">
    <text evidence="5">The sequence shown here is derived from an EMBL/GenBank/DDBJ whole genome shotgun (WGS) entry which is preliminary data.</text>
</comment>
<dbReference type="PROSITE" id="PS50294">
    <property type="entry name" value="WD_REPEATS_REGION"/>
    <property type="match status" value="5"/>
</dbReference>
<dbReference type="InterPro" id="IPR027417">
    <property type="entry name" value="P-loop_NTPase"/>
</dbReference>
<feature type="repeat" description="WD" evidence="3">
    <location>
        <begin position="802"/>
        <end position="837"/>
    </location>
</feature>
<evidence type="ECO:0000256" key="2">
    <source>
        <dbReference type="ARBA" id="ARBA00022737"/>
    </source>
</evidence>
<dbReference type="Proteomes" id="UP001230188">
    <property type="component" value="Unassembled WGS sequence"/>
</dbReference>
<proteinExistence type="predicted"/>
<feature type="repeat" description="WD" evidence="3">
    <location>
        <begin position="940"/>
        <end position="975"/>
    </location>
</feature>
<dbReference type="Pfam" id="PF24883">
    <property type="entry name" value="NPHP3_N"/>
    <property type="match status" value="1"/>
</dbReference>
<feature type="domain" description="Nephrocystin 3-like N-terminal" evidence="4">
    <location>
        <begin position="167"/>
        <end position="342"/>
    </location>
</feature>
<keyword evidence="2" id="KW-0677">Repeat</keyword>
<feature type="repeat" description="WD" evidence="3">
    <location>
        <begin position="756"/>
        <end position="791"/>
    </location>
</feature>
<evidence type="ECO:0000256" key="3">
    <source>
        <dbReference type="PROSITE-ProRule" id="PRU00221"/>
    </source>
</evidence>
<feature type="repeat" description="WD" evidence="3">
    <location>
        <begin position="986"/>
        <end position="1021"/>
    </location>
</feature>
<dbReference type="EMBL" id="JAQMWT010000044">
    <property type="protein sequence ID" value="KAJ8612657.1"/>
    <property type="molecule type" value="Genomic_DNA"/>
</dbReference>
<keyword evidence="6" id="KW-1185">Reference proteome</keyword>
<feature type="repeat" description="WD" evidence="3">
    <location>
        <begin position="1170"/>
        <end position="1205"/>
    </location>
</feature>
<reference evidence="5" key="1">
    <citation type="submission" date="2023-01" db="EMBL/GenBank/DDBJ databases">
        <title>Metagenome sequencing of chrysophaentin producing Chrysophaeum taylorii.</title>
        <authorList>
            <person name="Davison J."/>
            <person name="Bewley C."/>
        </authorList>
    </citation>
    <scope>NUCLEOTIDE SEQUENCE</scope>
    <source>
        <strain evidence="5">NIES-1699</strain>
    </source>
</reference>
<evidence type="ECO:0000256" key="1">
    <source>
        <dbReference type="ARBA" id="ARBA00022574"/>
    </source>
</evidence>
<dbReference type="Gene3D" id="2.130.10.10">
    <property type="entry name" value="YVTN repeat-like/Quinoprotein amine dehydrogenase"/>
    <property type="match status" value="6"/>
</dbReference>
<feature type="repeat" description="WD" evidence="3">
    <location>
        <begin position="1078"/>
        <end position="1113"/>
    </location>
</feature>
<feature type="repeat" description="WD" evidence="3">
    <location>
        <begin position="710"/>
        <end position="745"/>
    </location>
</feature>
<dbReference type="PANTHER" id="PTHR22847:SF637">
    <property type="entry name" value="WD REPEAT DOMAIN 5B"/>
    <property type="match status" value="1"/>
</dbReference>
<feature type="repeat" description="WD" evidence="3">
    <location>
        <begin position="848"/>
        <end position="883"/>
    </location>
</feature>
<keyword evidence="1 3" id="KW-0853">WD repeat</keyword>
<feature type="repeat" description="WD" evidence="3">
    <location>
        <begin position="1308"/>
        <end position="1342"/>
    </location>
</feature>
<evidence type="ECO:0000313" key="6">
    <source>
        <dbReference type="Proteomes" id="UP001230188"/>
    </source>
</evidence>
<dbReference type="InterPro" id="IPR015943">
    <property type="entry name" value="WD40/YVTN_repeat-like_dom_sf"/>
</dbReference>
<dbReference type="InterPro" id="IPR056884">
    <property type="entry name" value="NPHP3-like_N"/>
</dbReference>
<dbReference type="GO" id="GO:1990234">
    <property type="term" value="C:transferase complex"/>
    <property type="evidence" value="ECO:0007669"/>
    <property type="project" value="UniProtKB-ARBA"/>
</dbReference>
<organism evidence="5 6">
    <name type="scientific">Chrysophaeum taylorii</name>
    <dbReference type="NCBI Taxonomy" id="2483200"/>
    <lineage>
        <taxon>Eukaryota</taxon>
        <taxon>Sar</taxon>
        <taxon>Stramenopiles</taxon>
        <taxon>Ochrophyta</taxon>
        <taxon>Pelagophyceae</taxon>
        <taxon>Pelagomonadales</taxon>
        <taxon>Pelagomonadaceae</taxon>
        <taxon>Chrysophaeum</taxon>
    </lineage>
</organism>
<protein>
    <recommendedName>
        <fullName evidence="4">Nephrocystin 3-like N-terminal domain-containing protein</fullName>
    </recommendedName>
</protein>
<dbReference type="InterPro" id="IPR036322">
    <property type="entry name" value="WD40_repeat_dom_sf"/>
</dbReference>
<evidence type="ECO:0000259" key="4">
    <source>
        <dbReference type="Pfam" id="PF24883"/>
    </source>
</evidence>
<feature type="repeat" description="WD" evidence="3">
    <location>
        <begin position="1262"/>
        <end position="1297"/>
    </location>
</feature>
<feature type="repeat" description="WD" evidence="3">
    <location>
        <begin position="1032"/>
        <end position="1067"/>
    </location>
</feature>
<evidence type="ECO:0000313" key="5">
    <source>
        <dbReference type="EMBL" id="KAJ8612657.1"/>
    </source>
</evidence>